<evidence type="ECO:0000256" key="1">
    <source>
        <dbReference type="SAM" id="MobiDB-lite"/>
    </source>
</evidence>
<sequence length="267" mass="28227">MAVTWRCLDVRMRMSEFALARTPSGGHPEEVSVAVRLAIQVDTDAAILLSCSTNVNAVEGTASDNGELTSTIAALQQQIAAFRLTGASSMRSAAKEGCETGVGEGGVADQENRRRGRRGDRERAMGITSTDPEDETEQASSGTDSGAGTSGMKALAAVGAAGTSEIQCAVFMCFAAVCRGYGPKKDRHSAPAVEQLARGGQAQYWRRRARSRRKERPTSVSPSRRPRRSSLQWVPGEPVGGGGYVDLLRRSATFKNAPSTSTVQGCG</sequence>
<comment type="caution">
    <text evidence="2">The sequence shown here is derived from an EMBL/GenBank/DDBJ whole genome shotgun (WGS) entry which is preliminary data.</text>
</comment>
<dbReference type="AlphaFoldDB" id="A0A1Q9DAA7"/>
<reference evidence="2 3" key="1">
    <citation type="submission" date="2016-02" db="EMBL/GenBank/DDBJ databases">
        <title>Genome analysis of coral dinoflagellate symbionts highlights evolutionary adaptations to a symbiotic lifestyle.</title>
        <authorList>
            <person name="Aranda M."/>
            <person name="Li Y."/>
            <person name="Liew Y.J."/>
            <person name="Baumgarten S."/>
            <person name="Simakov O."/>
            <person name="Wilson M."/>
            <person name="Piel J."/>
            <person name="Ashoor H."/>
            <person name="Bougouffa S."/>
            <person name="Bajic V.B."/>
            <person name="Ryu T."/>
            <person name="Ravasi T."/>
            <person name="Bayer T."/>
            <person name="Micklem G."/>
            <person name="Kim H."/>
            <person name="Bhak J."/>
            <person name="Lajeunesse T.C."/>
            <person name="Voolstra C.R."/>
        </authorList>
    </citation>
    <scope>NUCLEOTIDE SEQUENCE [LARGE SCALE GENOMIC DNA]</scope>
    <source>
        <strain evidence="2 3">CCMP2467</strain>
    </source>
</reference>
<name>A0A1Q9DAA7_SYMMI</name>
<organism evidence="2 3">
    <name type="scientific">Symbiodinium microadriaticum</name>
    <name type="common">Dinoflagellate</name>
    <name type="synonym">Zooxanthella microadriatica</name>
    <dbReference type="NCBI Taxonomy" id="2951"/>
    <lineage>
        <taxon>Eukaryota</taxon>
        <taxon>Sar</taxon>
        <taxon>Alveolata</taxon>
        <taxon>Dinophyceae</taxon>
        <taxon>Suessiales</taxon>
        <taxon>Symbiodiniaceae</taxon>
        <taxon>Symbiodinium</taxon>
    </lineage>
</organism>
<dbReference type="EMBL" id="LSRX01000634">
    <property type="protein sequence ID" value="OLP92142.1"/>
    <property type="molecule type" value="Genomic_DNA"/>
</dbReference>
<gene>
    <name evidence="2" type="ORF">AK812_SmicGene26091</name>
</gene>
<evidence type="ECO:0000313" key="2">
    <source>
        <dbReference type="EMBL" id="OLP92142.1"/>
    </source>
</evidence>
<proteinExistence type="predicted"/>
<evidence type="ECO:0000313" key="3">
    <source>
        <dbReference type="Proteomes" id="UP000186817"/>
    </source>
</evidence>
<accession>A0A1Q9DAA7</accession>
<dbReference type="OrthoDB" id="10389141at2759"/>
<feature type="region of interest" description="Disordered" evidence="1">
    <location>
        <begin position="95"/>
        <end position="149"/>
    </location>
</feature>
<feature type="compositionally biased region" description="Low complexity" evidence="1">
    <location>
        <begin position="139"/>
        <end position="149"/>
    </location>
</feature>
<keyword evidence="3" id="KW-1185">Reference proteome</keyword>
<protein>
    <submittedName>
        <fullName evidence="2">Uncharacterized protein</fullName>
    </submittedName>
</protein>
<feature type="region of interest" description="Disordered" evidence="1">
    <location>
        <begin position="201"/>
        <end position="240"/>
    </location>
</feature>
<dbReference type="Proteomes" id="UP000186817">
    <property type="component" value="Unassembled WGS sequence"/>
</dbReference>
<feature type="compositionally biased region" description="Basic residues" evidence="1">
    <location>
        <begin position="205"/>
        <end position="215"/>
    </location>
</feature>